<reference evidence="2 3" key="1">
    <citation type="submission" date="2023-03" db="EMBL/GenBank/DDBJ databases">
        <title>Fodinicurvata sp. CAU 1616 isolated from sea sendiment.</title>
        <authorList>
            <person name="Kim W."/>
        </authorList>
    </citation>
    <scope>NUCLEOTIDE SEQUENCE [LARGE SCALE GENOMIC DNA]</scope>
    <source>
        <strain evidence="2 3">CAU 1616</strain>
    </source>
</reference>
<name>A0ABT5YSX3_9PROT</name>
<evidence type="ECO:0000313" key="3">
    <source>
        <dbReference type="Proteomes" id="UP001215503"/>
    </source>
</evidence>
<evidence type="ECO:0000313" key="2">
    <source>
        <dbReference type="EMBL" id="MDF2097314.1"/>
    </source>
</evidence>
<sequence length="146" mass="14960">MSNPQRGEVSLRLDSRDLALAPSFALLAEVEAELGPLPGLLHRLAAEDWPATELARVLRLAVAHAPGAPADERVEGLLLAAGLARLRPLAVELLLNALDGAEGAAGSGSRAEASWSEEVAQGKLVGKPRGNPVGKPGRAAASTGRA</sequence>
<gene>
    <name evidence="2" type="ORF">P2G67_15140</name>
</gene>
<dbReference type="InterPro" id="IPR021791">
    <property type="entry name" value="Phage_TAC_11"/>
</dbReference>
<organism evidence="2 3">
    <name type="scientific">Aquibaculum arenosum</name>
    <dbReference type="NCBI Taxonomy" id="3032591"/>
    <lineage>
        <taxon>Bacteria</taxon>
        <taxon>Pseudomonadati</taxon>
        <taxon>Pseudomonadota</taxon>
        <taxon>Alphaproteobacteria</taxon>
        <taxon>Rhodospirillales</taxon>
        <taxon>Rhodovibrionaceae</taxon>
        <taxon>Aquibaculum</taxon>
    </lineage>
</organism>
<protein>
    <submittedName>
        <fullName evidence="2">GTA-gp10 family protein</fullName>
    </submittedName>
</protein>
<evidence type="ECO:0000256" key="1">
    <source>
        <dbReference type="SAM" id="MobiDB-lite"/>
    </source>
</evidence>
<dbReference type="EMBL" id="JARHUD010000011">
    <property type="protein sequence ID" value="MDF2097314.1"/>
    <property type="molecule type" value="Genomic_DNA"/>
</dbReference>
<feature type="region of interest" description="Disordered" evidence="1">
    <location>
        <begin position="102"/>
        <end position="146"/>
    </location>
</feature>
<dbReference type="Pfam" id="PF11836">
    <property type="entry name" value="Phage_TAC_11"/>
    <property type="match status" value="1"/>
</dbReference>
<keyword evidence="3" id="KW-1185">Reference proteome</keyword>
<feature type="compositionally biased region" description="Low complexity" evidence="1">
    <location>
        <begin position="102"/>
        <end position="118"/>
    </location>
</feature>
<dbReference type="Proteomes" id="UP001215503">
    <property type="component" value="Unassembled WGS sequence"/>
</dbReference>
<dbReference type="RefSeq" id="WP_275824096.1">
    <property type="nucleotide sequence ID" value="NZ_JARHUD010000011.1"/>
</dbReference>
<comment type="caution">
    <text evidence="2">The sequence shown here is derived from an EMBL/GenBank/DDBJ whole genome shotgun (WGS) entry which is preliminary data.</text>
</comment>
<accession>A0ABT5YSX3</accession>
<proteinExistence type="predicted"/>